<evidence type="ECO:0000256" key="1">
    <source>
        <dbReference type="ARBA" id="ARBA00023015"/>
    </source>
</evidence>
<accession>A0A6J7IES0</accession>
<dbReference type="InterPro" id="IPR036390">
    <property type="entry name" value="WH_DNA-bd_sf"/>
</dbReference>
<evidence type="ECO:0000256" key="3">
    <source>
        <dbReference type="ARBA" id="ARBA00023163"/>
    </source>
</evidence>
<dbReference type="GO" id="GO:0003700">
    <property type="term" value="F:DNA-binding transcription factor activity"/>
    <property type="evidence" value="ECO:0007669"/>
    <property type="project" value="InterPro"/>
</dbReference>
<dbReference type="Gene3D" id="1.10.10.10">
    <property type="entry name" value="Winged helix-like DNA-binding domain superfamily/Winged helix DNA-binding domain"/>
    <property type="match status" value="1"/>
</dbReference>
<dbReference type="SUPFAM" id="SSF46785">
    <property type="entry name" value="Winged helix' DNA-binding domain"/>
    <property type="match status" value="1"/>
</dbReference>
<dbReference type="InterPro" id="IPR023187">
    <property type="entry name" value="Tscrpt_reg_MarR-type_CS"/>
</dbReference>
<organism evidence="5">
    <name type="scientific">freshwater metagenome</name>
    <dbReference type="NCBI Taxonomy" id="449393"/>
    <lineage>
        <taxon>unclassified sequences</taxon>
        <taxon>metagenomes</taxon>
        <taxon>ecological metagenomes</taxon>
    </lineage>
</organism>
<dbReference type="SMART" id="SM00347">
    <property type="entry name" value="HTH_MARR"/>
    <property type="match status" value="1"/>
</dbReference>
<dbReference type="PANTHER" id="PTHR33164">
    <property type="entry name" value="TRANSCRIPTIONAL REGULATOR, MARR FAMILY"/>
    <property type="match status" value="1"/>
</dbReference>
<dbReference type="PANTHER" id="PTHR33164:SF101">
    <property type="entry name" value="TRANSCRIPTIONAL REPRESSOR MPRA"/>
    <property type="match status" value="1"/>
</dbReference>
<dbReference type="AlphaFoldDB" id="A0A6J7IES0"/>
<dbReference type="InterPro" id="IPR039422">
    <property type="entry name" value="MarR/SlyA-like"/>
</dbReference>
<dbReference type="InterPro" id="IPR036388">
    <property type="entry name" value="WH-like_DNA-bd_sf"/>
</dbReference>
<reference evidence="5" key="1">
    <citation type="submission" date="2020-05" db="EMBL/GenBank/DDBJ databases">
        <authorList>
            <person name="Chiriac C."/>
            <person name="Salcher M."/>
            <person name="Ghai R."/>
            <person name="Kavagutti S V."/>
        </authorList>
    </citation>
    <scope>NUCLEOTIDE SEQUENCE</scope>
</reference>
<dbReference type="GO" id="GO:0006950">
    <property type="term" value="P:response to stress"/>
    <property type="evidence" value="ECO:0007669"/>
    <property type="project" value="TreeGrafter"/>
</dbReference>
<keyword evidence="2" id="KW-0238">DNA-binding</keyword>
<evidence type="ECO:0000313" key="5">
    <source>
        <dbReference type="EMBL" id="CAB4929653.1"/>
    </source>
</evidence>
<proteinExistence type="predicted"/>
<dbReference type="PROSITE" id="PS01117">
    <property type="entry name" value="HTH_MARR_1"/>
    <property type="match status" value="1"/>
</dbReference>
<protein>
    <submittedName>
        <fullName evidence="5">Unannotated protein</fullName>
    </submittedName>
</protein>
<evidence type="ECO:0000259" key="4">
    <source>
        <dbReference type="PROSITE" id="PS50995"/>
    </source>
</evidence>
<dbReference type="GO" id="GO:0003677">
    <property type="term" value="F:DNA binding"/>
    <property type="evidence" value="ECO:0007669"/>
    <property type="project" value="UniProtKB-KW"/>
</dbReference>
<keyword evidence="3" id="KW-0804">Transcription</keyword>
<dbReference type="PROSITE" id="PS50995">
    <property type="entry name" value="HTH_MARR_2"/>
    <property type="match status" value="1"/>
</dbReference>
<feature type="domain" description="HTH marR-type" evidence="4">
    <location>
        <begin position="30"/>
        <end position="163"/>
    </location>
</feature>
<name>A0A6J7IES0_9ZZZZ</name>
<dbReference type="EMBL" id="CAFBNE010000003">
    <property type="protein sequence ID" value="CAB4929653.1"/>
    <property type="molecule type" value="Genomic_DNA"/>
</dbReference>
<keyword evidence="1" id="KW-0805">Transcription regulation</keyword>
<dbReference type="InterPro" id="IPR000835">
    <property type="entry name" value="HTH_MarR-typ"/>
</dbReference>
<dbReference type="Pfam" id="PF01047">
    <property type="entry name" value="MarR"/>
    <property type="match status" value="1"/>
</dbReference>
<gene>
    <name evidence="5" type="ORF">UFOPK3772_00171</name>
</gene>
<dbReference type="PRINTS" id="PR00598">
    <property type="entry name" value="HTHMARR"/>
</dbReference>
<sequence>MTIGKMLDTDPIGEAHRLWVKHGWTDAADGMAAVTSLVRAQQILMQRIDVVLRPLNLTFARYEILMLLGFSRNGALPMTRMGSLLQVHPTSVTSAVDRLEAQGFVARLPHPTDRRAVLASITEPGRSQSATATIALNAQVFENLGITDNQVDQLRGVLRSLRANAGDF</sequence>
<evidence type="ECO:0000256" key="2">
    <source>
        <dbReference type="ARBA" id="ARBA00023125"/>
    </source>
</evidence>